<accession>A0A7G9RAU4</accession>
<keyword evidence="4" id="KW-1185">Reference proteome</keyword>
<evidence type="ECO:0000313" key="3">
    <source>
        <dbReference type="EMBL" id="QNN52719.1"/>
    </source>
</evidence>
<evidence type="ECO:0000259" key="2">
    <source>
        <dbReference type="Pfam" id="PF13453"/>
    </source>
</evidence>
<dbReference type="KEGG" id="nmes:H9L09_20140"/>
<feature type="domain" description="Transcription factor zinc-finger" evidence="2">
    <location>
        <begin position="5"/>
        <end position="44"/>
    </location>
</feature>
<dbReference type="Pfam" id="PF13453">
    <property type="entry name" value="Zn_ribbon_TFIIB"/>
    <property type="match status" value="1"/>
</dbReference>
<protein>
    <submittedName>
        <fullName evidence="3">Zf-TFIIB domain-containing protein</fullName>
    </submittedName>
</protein>
<evidence type="ECO:0000256" key="1">
    <source>
        <dbReference type="SAM" id="MobiDB-lite"/>
    </source>
</evidence>
<dbReference type="AlphaFoldDB" id="A0A7G9RAU4"/>
<gene>
    <name evidence="3" type="ORF">H9L09_20140</name>
</gene>
<feature type="region of interest" description="Disordered" evidence="1">
    <location>
        <begin position="49"/>
        <end position="74"/>
    </location>
</feature>
<dbReference type="EMBL" id="CP060713">
    <property type="protein sequence ID" value="QNN52719.1"/>
    <property type="molecule type" value="Genomic_DNA"/>
</dbReference>
<reference evidence="3 4" key="1">
    <citation type="submission" date="2020-08" db="EMBL/GenBank/DDBJ databases">
        <title>Genome sequence of Nocardioides mesophilus KACC 16243T.</title>
        <authorList>
            <person name="Hyun D.-W."/>
            <person name="Bae J.-W."/>
        </authorList>
    </citation>
    <scope>NUCLEOTIDE SEQUENCE [LARGE SCALE GENOMIC DNA]</scope>
    <source>
        <strain evidence="3 4">KACC 16243</strain>
    </source>
</reference>
<name>A0A7G9RAU4_9ACTN</name>
<organism evidence="3 4">
    <name type="scientific">Nocardioides mesophilus</name>
    <dbReference type="NCBI Taxonomy" id="433659"/>
    <lineage>
        <taxon>Bacteria</taxon>
        <taxon>Bacillati</taxon>
        <taxon>Actinomycetota</taxon>
        <taxon>Actinomycetes</taxon>
        <taxon>Propionibacteriales</taxon>
        <taxon>Nocardioidaceae</taxon>
        <taxon>Nocardioides</taxon>
    </lineage>
</organism>
<proteinExistence type="predicted"/>
<sequence length="86" mass="9412">MDEMTCPQCQSQMSPRPVGDVSVHQCGSCHGIFLERADLGVLIEAENDYHRDSGPKTQPLPRITADMVAPPPKAPVSRSYIETLFG</sequence>
<evidence type="ECO:0000313" key="4">
    <source>
        <dbReference type="Proteomes" id="UP000515947"/>
    </source>
</evidence>
<dbReference type="InterPro" id="IPR027392">
    <property type="entry name" value="TF_Znf"/>
</dbReference>
<dbReference type="RefSeq" id="WP_187578561.1">
    <property type="nucleotide sequence ID" value="NZ_CP060713.1"/>
</dbReference>
<dbReference type="Proteomes" id="UP000515947">
    <property type="component" value="Chromosome"/>
</dbReference>